<gene>
    <name evidence="2" type="ORF">AVDCRST_MAG78-224</name>
</gene>
<evidence type="ECO:0000313" key="2">
    <source>
        <dbReference type="EMBL" id="CAA9408189.1"/>
    </source>
</evidence>
<feature type="region of interest" description="Disordered" evidence="1">
    <location>
        <begin position="91"/>
        <end position="142"/>
    </location>
</feature>
<feature type="non-terminal residue" evidence="2">
    <location>
        <position position="1"/>
    </location>
</feature>
<reference evidence="2" key="1">
    <citation type="submission" date="2020-02" db="EMBL/GenBank/DDBJ databases">
        <authorList>
            <person name="Meier V. D."/>
        </authorList>
    </citation>
    <scope>NUCLEOTIDE SEQUENCE</scope>
    <source>
        <strain evidence="2">AVDCRST_MAG78</strain>
    </source>
</reference>
<name>A0A6J4PBK6_9ACTN</name>
<feature type="non-terminal residue" evidence="2">
    <location>
        <position position="142"/>
    </location>
</feature>
<dbReference type="EMBL" id="CADCVB010000014">
    <property type="protein sequence ID" value="CAA9408189.1"/>
    <property type="molecule type" value="Genomic_DNA"/>
</dbReference>
<organism evidence="2">
    <name type="scientific">uncultured Rubrobacteraceae bacterium</name>
    <dbReference type="NCBI Taxonomy" id="349277"/>
    <lineage>
        <taxon>Bacteria</taxon>
        <taxon>Bacillati</taxon>
        <taxon>Actinomycetota</taxon>
        <taxon>Rubrobacteria</taxon>
        <taxon>Rubrobacterales</taxon>
        <taxon>Rubrobacteraceae</taxon>
        <taxon>environmental samples</taxon>
    </lineage>
</organism>
<protein>
    <submittedName>
        <fullName evidence="2">Uncharacterized protein</fullName>
    </submittedName>
</protein>
<feature type="compositionally biased region" description="Basic and acidic residues" evidence="1">
    <location>
        <begin position="91"/>
        <end position="100"/>
    </location>
</feature>
<dbReference type="AlphaFoldDB" id="A0A6J4PBK6"/>
<sequence>ADRRAELRDDRGARREPGVDERAAGEELVRPRAPELVPEPLYWISWADRGVGDLAGLQGSLAKGGVPRAPVDVVPGRVARIARRRLGIHRALDAGPDRLPPRAGDGPPNPGALCPRRLRGLQGEPGRRLPLPLRRGPDRGSL</sequence>
<evidence type="ECO:0000256" key="1">
    <source>
        <dbReference type="SAM" id="MobiDB-lite"/>
    </source>
</evidence>
<feature type="region of interest" description="Disordered" evidence="1">
    <location>
        <begin position="1"/>
        <end position="27"/>
    </location>
</feature>
<feature type="compositionally biased region" description="Low complexity" evidence="1">
    <location>
        <begin position="120"/>
        <end position="134"/>
    </location>
</feature>
<proteinExistence type="predicted"/>
<accession>A0A6J4PBK6</accession>